<dbReference type="SUPFAM" id="SSF56059">
    <property type="entry name" value="Glutathione synthetase ATP-binding domain-like"/>
    <property type="match status" value="1"/>
</dbReference>
<accession>A0A410G218</accession>
<feature type="domain" description="Alpha-L-glutamate ligase-related protein ATP-grasp" evidence="1">
    <location>
        <begin position="82"/>
        <end position="334"/>
    </location>
</feature>
<dbReference type="Pfam" id="PF14397">
    <property type="entry name" value="ATPgrasp_ST"/>
    <property type="match status" value="1"/>
</dbReference>
<dbReference type="Proteomes" id="UP000285517">
    <property type="component" value="Chromosome"/>
</dbReference>
<dbReference type="GO" id="GO:0016740">
    <property type="term" value="F:transferase activity"/>
    <property type="evidence" value="ECO:0007669"/>
    <property type="project" value="UniProtKB-KW"/>
</dbReference>
<organism evidence="2 3">
    <name type="scientific">Aequorivita ciconiae</name>
    <dbReference type="NCBI Taxonomy" id="2494375"/>
    <lineage>
        <taxon>Bacteria</taxon>
        <taxon>Pseudomonadati</taxon>
        <taxon>Bacteroidota</taxon>
        <taxon>Flavobacteriia</taxon>
        <taxon>Flavobacteriales</taxon>
        <taxon>Flavobacteriaceae</taxon>
        <taxon>Aequorivita</taxon>
    </lineage>
</organism>
<keyword evidence="3" id="KW-1185">Reference proteome</keyword>
<sequence length="336" mass="38480">MKAIDRTLYLGYYFKKMNWGLLNKFLTHTSKLTGRGKMSLWMDAINCVYKYNISLLEYFQFRFFEKSARERAEWAGSGFMYEYQLKMNPRSKREVLEDKVHFFKFYGDLTGRAFATLEELKNKQKSIEVFKNKAQKVVIKEIAGGCGKGLEILDLNKISNQDLINRMESTGNHLAEDFVDQHDSLNKLSSSALNTIRVITQIDENGNAYVVDSRLRVSVNSIVDNLAAGNIVVGIDLDSGKVNTDGVYSDITKKPVSHHPVSGIKFIGYELPHWQEVIDLTTKAAEMMSEYNKSVGWDIGITNEKPVLIEGNHDWCKLVWQLPIEKGLKSKLEKYY</sequence>
<reference evidence="2 3" key="1">
    <citation type="submission" date="2019-01" db="EMBL/GenBank/DDBJ databases">
        <title>Complete genome sequencing of Aequorivita sp. H23M31.</title>
        <authorList>
            <person name="Bae J.-W."/>
        </authorList>
    </citation>
    <scope>NUCLEOTIDE SEQUENCE [LARGE SCALE GENOMIC DNA]</scope>
    <source>
        <strain evidence="2 3">H23M31</strain>
    </source>
</reference>
<proteinExistence type="predicted"/>
<dbReference type="AlphaFoldDB" id="A0A410G218"/>
<dbReference type="KEGG" id="aev:EI546_05885"/>
<keyword evidence="2" id="KW-0808">Transferase</keyword>
<dbReference type="EMBL" id="CP034951">
    <property type="protein sequence ID" value="QAA81285.1"/>
    <property type="molecule type" value="Genomic_DNA"/>
</dbReference>
<gene>
    <name evidence="2" type="ORF">EI546_05885</name>
</gene>
<dbReference type="InterPro" id="IPR039523">
    <property type="entry name" value="RimK-rel_E_lig_ATP-grasp"/>
</dbReference>
<dbReference type="OrthoDB" id="6315394at2"/>
<evidence type="ECO:0000259" key="1">
    <source>
        <dbReference type="Pfam" id="PF14397"/>
    </source>
</evidence>
<dbReference type="RefSeq" id="WP_128249673.1">
    <property type="nucleotide sequence ID" value="NZ_CP034951.1"/>
</dbReference>
<evidence type="ECO:0000313" key="3">
    <source>
        <dbReference type="Proteomes" id="UP000285517"/>
    </source>
</evidence>
<protein>
    <submittedName>
        <fullName evidence="2">Hexapeptide transferase</fullName>
    </submittedName>
</protein>
<evidence type="ECO:0000313" key="2">
    <source>
        <dbReference type="EMBL" id="QAA81285.1"/>
    </source>
</evidence>
<name>A0A410G218_9FLAO</name>